<gene>
    <name evidence="1" type="ORF">METZ01_LOCUS427929</name>
</gene>
<reference evidence="1" key="1">
    <citation type="submission" date="2018-05" db="EMBL/GenBank/DDBJ databases">
        <authorList>
            <person name="Lanie J.A."/>
            <person name="Ng W.-L."/>
            <person name="Kazmierczak K.M."/>
            <person name="Andrzejewski T.M."/>
            <person name="Davidsen T.M."/>
            <person name="Wayne K.J."/>
            <person name="Tettelin H."/>
            <person name="Glass J.I."/>
            <person name="Rusch D."/>
            <person name="Podicherti R."/>
            <person name="Tsui H.-C.T."/>
            <person name="Winkler M.E."/>
        </authorList>
    </citation>
    <scope>NUCLEOTIDE SEQUENCE</scope>
</reference>
<sequence length="101" mass="10434">MKRMILFALFLNAALLGVIALQLVALAGGDEGPVASVNGDTNGDGTRDVSDAIHLLSWLFTGGVEPVPVACAQDAPALTPEQAEILSYMSLVTLPVDDIGN</sequence>
<name>A0A382XWN4_9ZZZZ</name>
<proteinExistence type="predicted"/>
<protein>
    <recommendedName>
        <fullName evidence="2">Dockerin domain-containing protein</fullName>
    </recommendedName>
</protein>
<dbReference type="AlphaFoldDB" id="A0A382XWN4"/>
<organism evidence="1">
    <name type="scientific">marine metagenome</name>
    <dbReference type="NCBI Taxonomy" id="408172"/>
    <lineage>
        <taxon>unclassified sequences</taxon>
        <taxon>metagenomes</taxon>
        <taxon>ecological metagenomes</taxon>
    </lineage>
</organism>
<feature type="non-terminal residue" evidence="1">
    <location>
        <position position="101"/>
    </location>
</feature>
<accession>A0A382XWN4</accession>
<evidence type="ECO:0008006" key="2">
    <source>
        <dbReference type="Google" id="ProtNLM"/>
    </source>
</evidence>
<evidence type="ECO:0000313" key="1">
    <source>
        <dbReference type="EMBL" id="SVD75075.1"/>
    </source>
</evidence>
<dbReference type="EMBL" id="UINC01170834">
    <property type="protein sequence ID" value="SVD75075.1"/>
    <property type="molecule type" value="Genomic_DNA"/>
</dbReference>